<evidence type="ECO:0000256" key="12">
    <source>
        <dbReference type="ARBA" id="ARBA00023285"/>
    </source>
</evidence>
<evidence type="ECO:0000256" key="3">
    <source>
        <dbReference type="ARBA" id="ARBA00011738"/>
    </source>
</evidence>
<dbReference type="PANTHER" id="PTHR43808">
    <property type="entry name" value="ACETYLORNITHINE DEACETYLASE"/>
    <property type="match status" value="1"/>
</dbReference>
<comment type="caution">
    <text evidence="17">The sequence shown here is derived from an EMBL/GenBank/DDBJ whole genome shotgun (WGS) entry which is preliminary data.</text>
</comment>
<evidence type="ECO:0000313" key="17">
    <source>
        <dbReference type="EMBL" id="MFC5386514.1"/>
    </source>
</evidence>
<evidence type="ECO:0000313" key="18">
    <source>
        <dbReference type="Proteomes" id="UP001596016"/>
    </source>
</evidence>
<evidence type="ECO:0000256" key="14">
    <source>
        <dbReference type="ARBA" id="ARBA00051301"/>
    </source>
</evidence>
<comment type="function">
    <text evidence="15">Catalyzes the hydrolysis of N-succinyl-L,L-diaminopimelic acid (SDAP), forming succinate and LL-2,6-diaminopimelate (DAP), an intermediate involved in the bacterial biosynthesis of lysine and meso-diaminopimelic acid, an essential component of bacterial cell walls.</text>
</comment>
<sequence length="398" mass="42186">MTETPDIHDAASHLVITDPLDLLLRLIACPSVTPEEAGALALLEAELTGLGFSVTRLRFEGDGSYPVDNLFATRGQGSRRLLFAGHTDVVPPGDLAHWTTDPFTPRIADARIYGRGAADMKSGIAAFIAACAQIPANAGTIQLAITNDEEADAINGTEKLIRWMRANGHHFDFAIVGEPSSAETLGDSIKIGRRGSFSGKVTVTGMQGHVAYPHKATNPLPILAAAATALATQPLDNGSEHFPASNLELTSIDVGNTIANVIPASGSLRFNIRYNDSWTPETLTDWVHARLATLPVDGCTIAFEILGTPSRAFLSPLGADIDMLARTIADRTGKLPQYSTGGGTSDARFIAQYGPVVECGLVGTTMHKADEHISLSDLAGLTAIYSDFMKAFFTSARS</sequence>
<evidence type="ECO:0000259" key="16">
    <source>
        <dbReference type="Pfam" id="PF07687"/>
    </source>
</evidence>
<dbReference type="InterPro" id="IPR036264">
    <property type="entry name" value="Bact_exopeptidase_dim_dom"/>
</dbReference>
<feature type="active site" evidence="15">
    <location>
        <position position="88"/>
    </location>
</feature>
<protein>
    <recommendedName>
        <fullName evidence="5 15">Succinyl-diaminopimelate desuccinylase</fullName>
        <shortName evidence="15">SDAP desuccinylase</shortName>
        <ecNumber evidence="4 15">3.5.1.18</ecNumber>
    </recommendedName>
    <alternativeName>
        <fullName evidence="13 15">N-succinyl-LL-2,6-diaminoheptanedioate amidohydrolase</fullName>
    </alternativeName>
</protein>
<dbReference type="Gene3D" id="3.30.70.360">
    <property type="match status" value="1"/>
</dbReference>
<dbReference type="InterPro" id="IPR005941">
    <property type="entry name" value="DapE_proteobac"/>
</dbReference>
<dbReference type="Proteomes" id="UP001596016">
    <property type="component" value="Unassembled WGS sequence"/>
</dbReference>
<keyword evidence="6 15" id="KW-0028">Amino-acid biosynthesis</keyword>
<evidence type="ECO:0000256" key="15">
    <source>
        <dbReference type="HAMAP-Rule" id="MF_01690"/>
    </source>
</evidence>
<evidence type="ECO:0000256" key="4">
    <source>
        <dbReference type="ARBA" id="ARBA00011921"/>
    </source>
</evidence>
<dbReference type="PANTHER" id="PTHR43808:SF31">
    <property type="entry name" value="N-ACETYL-L-CITRULLINE DEACETYLASE"/>
    <property type="match status" value="1"/>
</dbReference>
<dbReference type="NCBIfam" id="NF009557">
    <property type="entry name" value="PRK13009.1"/>
    <property type="match status" value="1"/>
</dbReference>
<keyword evidence="9 15" id="KW-0862">Zinc</keyword>
<feature type="binding site" evidence="15">
    <location>
        <position position="119"/>
    </location>
    <ligand>
        <name>Zn(2+)</name>
        <dbReference type="ChEBI" id="CHEBI:29105"/>
        <label>1</label>
    </ligand>
</feature>
<dbReference type="SUPFAM" id="SSF55031">
    <property type="entry name" value="Bacterial exopeptidase dimerisation domain"/>
    <property type="match status" value="1"/>
</dbReference>
<evidence type="ECO:0000256" key="11">
    <source>
        <dbReference type="ARBA" id="ARBA00023154"/>
    </source>
</evidence>
<dbReference type="SUPFAM" id="SSF53187">
    <property type="entry name" value="Zn-dependent exopeptidases"/>
    <property type="match status" value="1"/>
</dbReference>
<dbReference type="PROSITE" id="PS00758">
    <property type="entry name" value="ARGE_DAPE_CPG2_1"/>
    <property type="match status" value="1"/>
</dbReference>
<dbReference type="EMBL" id="JBHSLL010000034">
    <property type="protein sequence ID" value="MFC5386514.1"/>
    <property type="molecule type" value="Genomic_DNA"/>
</dbReference>
<evidence type="ECO:0000256" key="8">
    <source>
        <dbReference type="ARBA" id="ARBA00022801"/>
    </source>
</evidence>
<evidence type="ECO:0000256" key="7">
    <source>
        <dbReference type="ARBA" id="ARBA00022723"/>
    </source>
</evidence>
<keyword evidence="10 15" id="KW-0220">Diaminopimelate biosynthesis</keyword>
<evidence type="ECO:0000256" key="9">
    <source>
        <dbReference type="ARBA" id="ARBA00022833"/>
    </source>
</evidence>
<dbReference type="GO" id="GO:0009014">
    <property type="term" value="F:succinyl-diaminopimelate desuccinylase activity"/>
    <property type="evidence" value="ECO:0007669"/>
    <property type="project" value="UniProtKB-EC"/>
</dbReference>
<dbReference type="Pfam" id="PF07687">
    <property type="entry name" value="M20_dimer"/>
    <property type="match status" value="1"/>
</dbReference>
<keyword evidence="8 15" id="KW-0378">Hydrolase</keyword>
<accession>A0ABW0GXX1</accession>
<comment type="cofactor">
    <cofactor evidence="15">
        <name>Zn(2+)</name>
        <dbReference type="ChEBI" id="CHEBI:29105"/>
    </cofactor>
    <cofactor evidence="15">
        <name>Co(2+)</name>
        <dbReference type="ChEBI" id="CHEBI:48828"/>
    </cofactor>
    <text evidence="15">Binds 2 Zn(2+) or Co(2+) ions per subunit.</text>
</comment>
<dbReference type="InterPro" id="IPR001261">
    <property type="entry name" value="ArgE/DapE_CS"/>
</dbReference>
<comment type="pathway">
    <text evidence="1 15">Amino-acid biosynthesis; L-lysine biosynthesis via DAP pathway; LL-2,6-diaminopimelate from (S)-tetrahydrodipicolinate (succinylase route): step 3/3.</text>
</comment>
<dbReference type="Pfam" id="PF01546">
    <property type="entry name" value="Peptidase_M20"/>
    <property type="match status" value="1"/>
</dbReference>
<keyword evidence="7 15" id="KW-0479">Metal-binding</keyword>
<feature type="binding site" evidence="15">
    <location>
        <position position="150"/>
    </location>
    <ligand>
        <name>Zn(2+)</name>
        <dbReference type="ChEBI" id="CHEBI:29105"/>
        <label>2</label>
    </ligand>
</feature>
<feature type="active site" description="Proton acceptor" evidence="15">
    <location>
        <position position="149"/>
    </location>
</feature>
<dbReference type="Gene3D" id="3.40.630.10">
    <property type="entry name" value="Zn peptidases"/>
    <property type="match status" value="2"/>
</dbReference>
<comment type="similarity">
    <text evidence="2 15">Belongs to the peptidase M20A family. DapE subfamily.</text>
</comment>
<feature type="binding site" evidence="15">
    <location>
        <position position="178"/>
    </location>
    <ligand>
        <name>Zn(2+)</name>
        <dbReference type="ChEBI" id="CHEBI:29105"/>
        <label>1</label>
    </ligand>
</feature>
<comment type="subunit">
    <text evidence="3 15">Homodimer.</text>
</comment>
<keyword evidence="12 15" id="KW-0170">Cobalt</keyword>
<dbReference type="HAMAP" id="MF_01690">
    <property type="entry name" value="DapE"/>
    <property type="match status" value="1"/>
</dbReference>
<comment type="catalytic activity">
    <reaction evidence="14 15">
        <text>N-succinyl-(2S,6S)-2,6-diaminopimelate + H2O = (2S,6S)-2,6-diaminopimelate + succinate</text>
        <dbReference type="Rhea" id="RHEA:22608"/>
        <dbReference type="ChEBI" id="CHEBI:15377"/>
        <dbReference type="ChEBI" id="CHEBI:30031"/>
        <dbReference type="ChEBI" id="CHEBI:57609"/>
        <dbReference type="ChEBI" id="CHEBI:58087"/>
        <dbReference type="EC" id="3.5.1.18"/>
    </reaction>
</comment>
<evidence type="ECO:0000256" key="2">
    <source>
        <dbReference type="ARBA" id="ARBA00006746"/>
    </source>
</evidence>
<feature type="binding site" evidence="15">
    <location>
        <position position="119"/>
    </location>
    <ligand>
        <name>Zn(2+)</name>
        <dbReference type="ChEBI" id="CHEBI:29105"/>
        <label>2</label>
    </ligand>
</feature>
<name>A0ABW0GXX1_9HYPH</name>
<keyword evidence="11 15" id="KW-0457">Lysine biosynthesis</keyword>
<keyword evidence="18" id="KW-1185">Reference proteome</keyword>
<evidence type="ECO:0000256" key="13">
    <source>
        <dbReference type="ARBA" id="ARBA00031891"/>
    </source>
</evidence>
<evidence type="ECO:0000256" key="1">
    <source>
        <dbReference type="ARBA" id="ARBA00005130"/>
    </source>
</evidence>
<gene>
    <name evidence="15 17" type="primary">dapE</name>
    <name evidence="17" type="ORF">ACFPLB_11105</name>
</gene>
<feature type="domain" description="Peptidase M20 dimerisation" evidence="16">
    <location>
        <begin position="191"/>
        <end position="295"/>
    </location>
</feature>
<dbReference type="EC" id="3.5.1.18" evidence="4 15"/>
<dbReference type="InterPro" id="IPR011650">
    <property type="entry name" value="Peptidase_M20_dimer"/>
</dbReference>
<dbReference type="RefSeq" id="WP_378229587.1">
    <property type="nucleotide sequence ID" value="NZ_JBHSLL010000034.1"/>
</dbReference>
<evidence type="ECO:0000256" key="10">
    <source>
        <dbReference type="ARBA" id="ARBA00022915"/>
    </source>
</evidence>
<dbReference type="NCBIfam" id="TIGR01246">
    <property type="entry name" value="dapE_proteo"/>
    <property type="match status" value="1"/>
</dbReference>
<dbReference type="CDD" id="cd03891">
    <property type="entry name" value="M20_DapE_proteobac"/>
    <property type="match status" value="1"/>
</dbReference>
<feature type="binding site" evidence="15">
    <location>
        <position position="367"/>
    </location>
    <ligand>
        <name>Zn(2+)</name>
        <dbReference type="ChEBI" id="CHEBI:29105"/>
        <label>2</label>
    </ligand>
</feature>
<feature type="binding site" evidence="15">
    <location>
        <position position="86"/>
    </location>
    <ligand>
        <name>Zn(2+)</name>
        <dbReference type="ChEBI" id="CHEBI:29105"/>
        <label>1</label>
    </ligand>
</feature>
<evidence type="ECO:0000256" key="6">
    <source>
        <dbReference type="ARBA" id="ARBA00022605"/>
    </source>
</evidence>
<organism evidence="17 18">
    <name type="scientific">Aquamicrobium segne</name>
    <dbReference type="NCBI Taxonomy" id="469547"/>
    <lineage>
        <taxon>Bacteria</taxon>
        <taxon>Pseudomonadati</taxon>
        <taxon>Pseudomonadota</taxon>
        <taxon>Alphaproteobacteria</taxon>
        <taxon>Hyphomicrobiales</taxon>
        <taxon>Phyllobacteriaceae</taxon>
        <taxon>Aquamicrobium</taxon>
    </lineage>
</organism>
<reference evidence="18" key="1">
    <citation type="journal article" date="2019" name="Int. J. Syst. Evol. Microbiol.">
        <title>The Global Catalogue of Microorganisms (GCM) 10K type strain sequencing project: providing services to taxonomists for standard genome sequencing and annotation.</title>
        <authorList>
            <consortium name="The Broad Institute Genomics Platform"/>
            <consortium name="The Broad Institute Genome Sequencing Center for Infectious Disease"/>
            <person name="Wu L."/>
            <person name="Ma J."/>
        </authorList>
    </citation>
    <scope>NUCLEOTIDE SEQUENCE [LARGE SCALE GENOMIC DNA]</scope>
    <source>
        <strain evidence="18">CGMCC 4.1415</strain>
    </source>
</reference>
<evidence type="ECO:0000256" key="5">
    <source>
        <dbReference type="ARBA" id="ARBA00022391"/>
    </source>
</evidence>
<dbReference type="InterPro" id="IPR050072">
    <property type="entry name" value="Peptidase_M20A"/>
</dbReference>
<dbReference type="InterPro" id="IPR002933">
    <property type="entry name" value="Peptidase_M20"/>
</dbReference>
<proteinExistence type="inferred from homology"/>